<organism evidence="11 12">
    <name type="scientific">Alosa alosa</name>
    <name type="common">allis shad</name>
    <dbReference type="NCBI Taxonomy" id="278164"/>
    <lineage>
        <taxon>Eukaryota</taxon>
        <taxon>Metazoa</taxon>
        <taxon>Chordata</taxon>
        <taxon>Craniata</taxon>
        <taxon>Vertebrata</taxon>
        <taxon>Euteleostomi</taxon>
        <taxon>Actinopterygii</taxon>
        <taxon>Neopterygii</taxon>
        <taxon>Teleostei</taxon>
        <taxon>Clupei</taxon>
        <taxon>Clupeiformes</taxon>
        <taxon>Clupeoidei</taxon>
        <taxon>Clupeidae</taxon>
        <taxon>Alosa</taxon>
    </lineage>
</organism>
<keyword evidence="5" id="KW-0393">Immunoglobulin domain</keyword>
<dbReference type="SMART" id="SM00408">
    <property type="entry name" value="IGc2"/>
    <property type="match status" value="1"/>
</dbReference>
<sequence>MVARTINRLGLPVASSGLHLQRSALLSQLRITRSDMAKLNCDTYSCCSFTCILVLVIVETGDAYIDPSRNTSLVSVKGLADLPTSRDIVVKEGSSTLIECNVTGSHDDIMWYNSKGHILDEQGDGKWLILEKGILNITTVTFEDRGRYTCIASNSNGTSNYTIRLRVAYTHSGLGLYYMIVCLVTFTVTMILNITRLCMVSTHLKKTESAINEFFRTEGAEKLQKAFEIAKRIPIITSAKTLELAKVTQFKTMEFARHIEELARSVPLPPLILNCKAFVDDILETVHIDLATPSAGPRAQRAIEAPPCAGECGEVICSVPPADGPDVENHEEDQEETPVVNSVDITVSVHPSSSSEAVVVVSEENESDVTVPMLQSSTAGQEDSDQKT</sequence>
<dbReference type="Gene3D" id="2.60.40.10">
    <property type="entry name" value="Immunoglobulins"/>
    <property type="match status" value="1"/>
</dbReference>
<evidence type="ECO:0000259" key="10">
    <source>
        <dbReference type="PROSITE" id="PS50835"/>
    </source>
</evidence>
<keyword evidence="3 9" id="KW-0472">Membrane</keyword>
<protein>
    <recommendedName>
        <fullName evidence="7">Microfibril-associated glycoprotein 3</fullName>
    </recommendedName>
</protein>
<comment type="caution">
    <text evidence="11">The sequence shown here is derived from an EMBL/GenBank/DDBJ whole genome shotgun (WGS) entry which is preliminary data.</text>
</comment>
<dbReference type="InterPro" id="IPR003598">
    <property type="entry name" value="Ig_sub2"/>
</dbReference>
<keyword evidence="12" id="KW-1185">Reference proteome</keyword>
<evidence type="ECO:0000256" key="4">
    <source>
        <dbReference type="ARBA" id="ARBA00023180"/>
    </source>
</evidence>
<dbReference type="InterPro" id="IPR013783">
    <property type="entry name" value="Ig-like_fold"/>
</dbReference>
<dbReference type="CDD" id="cd00096">
    <property type="entry name" value="Ig"/>
    <property type="match status" value="1"/>
</dbReference>
<evidence type="ECO:0000256" key="8">
    <source>
        <dbReference type="SAM" id="MobiDB-lite"/>
    </source>
</evidence>
<name>A0AAV6HDX9_9TELE</name>
<dbReference type="PANTHER" id="PTHR14340">
    <property type="entry name" value="MICROFIBRIL-ASSOCIATED GLYCOPROTEIN 3"/>
    <property type="match status" value="1"/>
</dbReference>
<accession>A0AAV6HDX9</accession>
<dbReference type="InterPro" id="IPR036179">
    <property type="entry name" value="Ig-like_dom_sf"/>
</dbReference>
<keyword evidence="4" id="KW-0325">Glycoprotein</keyword>
<dbReference type="InterPro" id="IPR003599">
    <property type="entry name" value="Ig_sub"/>
</dbReference>
<reference evidence="11" key="1">
    <citation type="submission" date="2020-10" db="EMBL/GenBank/DDBJ databases">
        <title>Chromosome-scale genome assembly of the Allis shad, Alosa alosa.</title>
        <authorList>
            <person name="Margot Z."/>
            <person name="Christophe K."/>
            <person name="Cabau C."/>
            <person name="Louis A."/>
            <person name="Berthelot C."/>
            <person name="Parey E."/>
            <person name="Roest Crollius H."/>
            <person name="Montfort J."/>
            <person name="Robinson-Rechavi M."/>
            <person name="Bucao C."/>
            <person name="Bouchez O."/>
            <person name="Gislard M."/>
            <person name="Lluch J."/>
            <person name="Milhes M."/>
            <person name="Lampietro C."/>
            <person name="Lopez Roques C."/>
            <person name="Donnadieu C."/>
            <person name="Braasch I."/>
            <person name="Desvignes T."/>
            <person name="Postlethwait J."/>
            <person name="Bobe J."/>
            <person name="Guiguen Y."/>
        </authorList>
    </citation>
    <scope>NUCLEOTIDE SEQUENCE</scope>
    <source>
        <strain evidence="11">M-15738</strain>
        <tissue evidence="11">Blood</tissue>
    </source>
</reference>
<dbReference type="InterPro" id="IPR007110">
    <property type="entry name" value="Ig-like_dom"/>
</dbReference>
<evidence type="ECO:0000256" key="2">
    <source>
        <dbReference type="ARBA" id="ARBA00022475"/>
    </source>
</evidence>
<feature type="region of interest" description="Disordered" evidence="8">
    <location>
        <begin position="361"/>
        <end position="388"/>
    </location>
</feature>
<evidence type="ECO:0000256" key="3">
    <source>
        <dbReference type="ARBA" id="ARBA00023136"/>
    </source>
</evidence>
<comment type="function">
    <text evidence="6">Component of the elastin-associated microfibrils.</text>
</comment>
<evidence type="ECO:0000256" key="9">
    <source>
        <dbReference type="SAM" id="Phobius"/>
    </source>
</evidence>
<gene>
    <name evidence="11" type="ORF">AALO_G00023770</name>
</gene>
<dbReference type="GO" id="GO:0005886">
    <property type="term" value="C:plasma membrane"/>
    <property type="evidence" value="ECO:0007669"/>
    <property type="project" value="UniProtKB-SubCell"/>
</dbReference>
<dbReference type="PROSITE" id="PS50835">
    <property type="entry name" value="IG_LIKE"/>
    <property type="match status" value="1"/>
</dbReference>
<dbReference type="InterPro" id="IPR013098">
    <property type="entry name" value="Ig_I-set"/>
</dbReference>
<evidence type="ECO:0000256" key="1">
    <source>
        <dbReference type="ARBA" id="ARBA00004251"/>
    </source>
</evidence>
<evidence type="ECO:0000256" key="6">
    <source>
        <dbReference type="ARBA" id="ARBA00049640"/>
    </source>
</evidence>
<dbReference type="Proteomes" id="UP000823561">
    <property type="component" value="Chromosome 2"/>
</dbReference>
<evidence type="ECO:0000313" key="11">
    <source>
        <dbReference type="EMBL" id="KAG5284176.1"/>
    </source>
</evidence>
<proteinExistence type="predicted"/>
<keyword evidence="9" id="KW-1133">Transmembrane helix</keyword>
<dbReference type="EMBL" id="JADWDJ010000002">
    <property type="protein sequence ID" value="KAG5284176.1"/>
    <property type="molecule type" value="Genomic_DNA"/>
</dbReference>
<evidence type="ECO:0000313" key="12">
    <source>
        <dbReference type="Proteomes" id="UP000823561"/>
    </source>
</evidence>
<feature type="domain" description="Ig-like" evidence="10">
    <location>
        <begin position="83"/>
        <end position="166"/>
    </location>
</feature>
<evidence type="ECO:0000256" key="7">
    <source>
        <dbReference type="ARBA" id="ARBA00049731"/>
    </source>
</evidence>
<feature type="transmembrane region" description="Helical" evidence="9">
    <location>
        <begin position="174"/>
        <end position="194"/>
    </location>
</feature>
<dbReference type="SUPFAM" id="SSF48726">
    <property type="entry name" value="Immunoglobulin"/>
    <property type="match status" value="1"/>
</dbReference>
<dbReference type="Pfam" id="PF07679">
    <property type="entry name" value="I-set"/>
    <property type="match status" value="1"/>
</dbReference>
<keyword evidence="9" id="KW-0812">Transmembrane</keyword>
<dbReference type="SMART" id="SM00409">
    <property type="entry name" value="IG"/>
    <property type="match status" value="1"/>
</dbReference>
<evidence type="ECO:0000256" key="5">
    <source>
        <dbReference type="ARBA" id="ARBA00023319"/>
    </source>
</evidence>
<dbReference type="PANTHER" id="PTHR14340:SF4">
    <property type="entry name" value="MICROFIBRIL-ASSOCIATED GLYCOPROTEIN 3"/>
    <property type="match status" value="1"/>
</dbReference>
<dbReference type="AlphaFoldDB" id="A0AAV6HDX9"/>
<comment type="subcellular location">
    <subcellularLocation>
        <location evidence="1">Cell membrane</location>
        <topology evidence="1">Single-pass type I membrane protein</topology>
    </subcellularLocation>
</comment>
<keyword evidence="2" id="KW-1003">Cell membrane</keyword>